<evidence type="ECO:0000256" key="8">
    <source>
        <dbReference type="ARBA" id="ARBA00023136"/>
    </source>
</evidence>
<keyword evidence="5" id="KW-0800">Toxin</keyword>
<reference evidence="11 12" key="1">
    <citation type="submission" date="2018-12" db="EMBL/GenBank/DDBJ databases">
        <title>Complete genome sequencing of Tabrizicola sp. K13M18.</title>
        <authorList>
            <person name="Bae J.-W."/>
        </authorList>
    </citation>
    <scope>NUCLEOTIDE SEQUENCE [LARGE SCALE GENOMIC DNA]</scope>
    <source>
        <strain evidence="11 12">K13M18</strain>
    </source>
</reference>
<name>A0A3S8U444_9RHOB</name>
<dbReference type="InterPro" id="IPR018511">
    <property type="entry name" value="Hemolysin-typ_Ca-bd_CS"/>
</dbReference>
<dbReference type="PROSITE" id="PS00330">
    <property type="entry name" value="HEMOLYSIN_CALCIUM"/>
    <property type="match status" value="23"/>
</dbReference>
<proteinExistence type="predicted"/>
<dbReference type="InterPro" id="IPR013858">
    <property type="entry name" value="Peptidase_M10B_C"/>
</dbReference>
<dbReference type="RefSeq" id="WP_125324594.1">
    <property type="nucleotide sequence ID" value="NZ_CP034328.1"/>
</dbReference>
<comment type="cofactor">
    <cofactor evidence="1">
        <name>Ca(2+)</name>
        <dbReference type="ChEBI" id="CHEBI:29108"/>
    </cofactor>
</comment>
<dbReference type="PANTHER" id="PTHR38340:SF1">
    <property type="entry name" value="S-LAYER PROTEIN"/>
    <property type="match status" value="1"/>
</dbReference>
<dbReference type="EMBL" id="CP034328">
    <property type="protein sequence ID" value="AZL58393.1"/>
    <property type="molecule type" value="Genomic_DNA"/>
</dbReference>
<dbReference type="GO" id="GO:0005509">
    <property type="term" value="F:calcium ion binding"/>
    <property type="evidence" value="ECO:0007669"/>
    <property type="project" value="InterPro"/>
</dbReference>
<dbReference type="GO" id="GO:0005615">
    <property type="term" value="C:extracellular space"/>
    <property type="evidence" value="ECO:0007669"/>
    <property type="project" value="InterPro"/>
</dbReference>
<dbReference type="PRINTS" id="PR00313">
    <property type="entry name" value="CABNDNGRPT"/>
</dbReference>
<evidence type="ECO:0000256" key="3">
    <source>
        <dbReference type="ARBA" id="ARBA00004613"/>
    </source>
</evidence>
<keyword evidence="7" id="KW-0843">Virulence</keyword>
<evidence type="ECO:0000313" key="11">
    <source>
        <dbReference type="EMBL" id="AZL58393.1"/>
    </source>
</evidence>
<evidence type="ECO:0000256" key="5">
    <source>
        <dbReference type="ARBA" id="ARBA00022656"/>
    </source>
</evidence>
<evidence type="ECO:0000256" key="4">
    <source>
        <dbReference type="ARBA" id="ARBA00022525"/>
    </source>
</evidence>
<keyword evidence="4" id="KW-0964">Secreted</keyword>
<dbReference type="Gene3D" id="2.150.10.10">
    <property type="entry name" value="Serralysin-like metalloprotease, C-terminal"/>
    <property type="match status" value="9"/>
</dbReference>
<gene>
    <name evidence="11" type="ORF">EI545_05830</name>
</gene>
<organism evidence="11 12">
    <name type="scientific">Tabrizicola piscis</name>
    <dbReference type="NCBI Taxonomy" id="2494374"/>
    <lineage>
        <taxon>Bacteria</taxon>
        <taxon>Pseudomonadati</taxon>
        <taxon>Pseudomonadota</taxon>
        <taxon>Alphaproteobacteria</taxon>
        <taxon>Rhodobacterales</taxon>
        <taxon>Paracoccaceae</taxon>
        <taxon>Tabrizicola</taxon>
    </lineage>
</organism>
<keyword evidence="12" id="KW-1185">Reference proteome</keyword>
<dbReference type="GO" id="GO:0090729">
    <property type="term" value="F:toxin activity"/>
    <property type="evidence" value="ECO:0007669"/>
    <property type="project" value="UniProtKB-KW"/>
</dbReference>
<evidence type="ECO:0000256" key="2">
    <source>
        <dbReference type="ARBA" id="ARBA00004370"/>
    </source>
</evidence>
<dbReference type="InterPro" id="IPR050557">
    <property type="entry name" value="RTX_toxin/Mannuronan_C5-epim"/>
</dbReference>
<keyword evidence="6" id="KW-0677">Repeat</keyword>
<dbReference type="SUPFAM" id="SSF51120">
    <property type="entry name" value="beta-Roll"/>
    <property type="match status" value="9"/>
</dbReference>
<protein>
    <recommendedName>
        <fullName evidence="10">Peptidase M10 serralysin C-terminal domain-containing protein</fullName>
    </recommendedName>
</protein>
<dbReference type="Proteomes" id="UP000282002">
    <property type="component" value="Chromosome"/>
</dbReference>
<dbReference type="OrthoDB" id="9342475at2"/>
<evidence type="ECO:0000256" key="9">
    <source>
        <dbReference type="SAM" id="MobiDB-lite"/>
    </source>
</evidence>
<accession>A0A3S8U444</accession>
<dbReference type="KEGG" id="taw:EI545_05830"/>
<dbReference type="Pfam" id="PF08548">
    <property type="entry name" value="Peptidase_M10_C"/>
    <property type="match status" value="1"/>
</dbReference>
<evidence type="ECO:0000256" key="1">
    <source>
        <dbReference type="ARBA" id="ARBA00001913"/>
    </source>
</evidence>
<dbReference type="Pfam" id="PF00353">
    <property type="entry name" value="HemolysinCabind"/>
    <property type="match status" value="12"/>
</dbReference>
<comment type="subcellular location">
    <subcellularLocation>
        <location evidence="2">Membrane</location>
    </subcellularLocation>
    <subcellularLocation>
        <location evidence="3">Secreted</location>
    </subcellularLocation>
</comment>
<dbReference type="InterPro" id="IPR011049">
    <property type="entry name" value="Serralysin-like_metalloprot_C"/>
</dbReference>
<keyword evidence="8" id="KW-0472">Membrane</keyword>
<evidence type="ECO:0000313" key="12">
    <source>
        <dbReference type="Proteomes" id="UP000282002"/>
    </source>
</evidence>
<feature type="domain" description="Peptidase M10 serralysin C-terminal" evidence="10">
    <location>
        <begin position="387"/>
        <end position="447"/>
    </location>
</feature>
<evidence type="ECO:0000256" key="7">
    <source>
        <dbReference type="ARBA" id="ARBA00023026"/>
    </source>
</evidence>
<sequence length="1430" mass="142677">MYTFQVVETFAAAPLNLVSGITDLELVARDGAVKLYTATRAGGGVMALDVGQSMTLVDQEQTAPGSTLSAAAQLGVVAVNGAAHLVVTGANLGGVQAYAMGQNGALSAGLQLPGSLSGTLSAQTLVEVDGATYFYAARMGESTIHAYSVSATGTMTPVGTRVLDTPRPGVDIPALTTVRVGAEDFVVSLSLNGDVIRVLPIGPGGSLGQPQVMGVPQGLGIANPSAVSAVEVGGLTYLIVAASGSSSLSVIEIAPGGVMRVADHVIDTLDTRFQGTQTLATVSLEDRVFVVTGGSDGGLALMTLMPDGRLVLVASQLQLPGLALDNITAIAAHPVDGKIEVFVAGEGTGITRLLVDPGPLSPILTGGEEAATLTGTSGGDMILGGDAAEVIFGGAGADILADGAGADTLSGGSGADLFVLAKDGEPDVITDFQLGTDRIDLSALGTIHSLAALTITPTATGARITYGDEVLDIIAANGLPIPASAFRLTDFIGLWHAPPPAPDTSGYLSGTVNSDLVQGTDANETFFYTTGADTILGGGGFDMLDFINANAAVTLDLQRTTQSRGPAAGQQYQSIEGAYGSRFGDMMTGDSAANRLDGMEGNDRLYGVAGNDSLYGGLGNDTLDGGAGADILDGGAGRDRVSYRDASAVLVDLLQPWRNTGDAAGDRFVGIEDVEGSRFGDILGGDGQSAVLWGLEGNDLLEGRGGNDSLNGGDGDDTLVGGSGGDRLNGDDGFDIASYIDSTAGVTVDLLDTDLSTGDAAGDRYNLIESFHLSTLNDRFFGSDQNDLVSGLAGNDFLDGRLGHDWLSGGSGNDTLVGGDGNDTLLGGAGVDRLEGGLGRDRVSHADAAAGVVADLTTPSANMGEARGDSYLAIEDLEGSVFADRLAGDALANQLLGLAGNDRLDGRAGNDTLDGGEGNDTLIGGTGADLLTGGTGLDFASYETATAAVRVDLAGLTANSGDALGDRFSGVEGLIGSTWADTLAGDVGGNWLQGLAGNDRLEGRGGDDSLDGGAGNDTLDGGDGNDRLDGGAGNDTLTGGAGADTLLGGDGNDLLLWTLGGDRLEGGAGSDTVSYAGASLGAVVNLAQARLNAGAAAGDVLIGVEVVIGTAHADRLTGDGLANSLRGEAGHDWLSGGSGNDTLLGGDGNDTLLGGAGVDRLEGGLGRDRVSHADAAAGVVADLTTPSANTGEARGDSYLAIEDIEGSGFADRLAGDALANQLLGLAGNDRLDGRAGNDTLDGGEGNDTLIGGTGADLLTGGTGLDFASYETATAAVRVDLAGLTANSGDALGDRFNGVEGLIGSTRADTLAGDAGGNWLQGLAGNDRLDGRAGNDTLDGGAGNDTLIGGAGADTFIFNGGRDVINDFANDVDTIGLSRSLWTGAQPGLSAVLAGAQVTASGVFLTLPNGHVLDIRGVFDPSLLLDDIVFL</sequence>
<feature type="region of interest" description="Disordered" evidence="9">
    <location>
        <begin position="1002"/>
        <end position="1035"/>
    </location>
</feature>
<dbReference type="InterPro" id="IPR001343">
    <property type="entry name" value="Hemolysn_Ca-bd"/>
</dbReference>
<dbReference type="InterPro" id="IPR003995">
    <property type="entry name" value="RTX_toxin_determinant-A"/>
</dbReference>
<evidence type="ECO:0000256" key="6">
    <source>
        <dbReference type="ARBA" id="ARBA00022737"/>
    </source>
</evidence>
<dbReference type="PANTHER" id="PTHR38340">
    <property type="entry name" value="S-LAYER PROTEIN"/>
    <property type="match status" value="1"/>
</dbReference>
<evidence type="ECO:0000259" key="10">
    <source>
        <dbReference type="Pfam" id="PF08548"/>
    </source>
</evidence>
<dbReference type="GO" id="GO:0016020">
    <property type="term" value="C:membrane"/>
    <property type="evidence" value="ECO:0007669"/>
    <property type="project" value="UniProtKB-SubCell"/>
</dbReference>
<dbReference type="PRINTS" id="PR01488">
    <property type="entry name" value="RTXTOXINA"/>
</dbReference>